<dbReference type="InterPro" id="IPR036291">
    <property type="entry name" value="NAD(P)-bd_dom_sf"/>
</dbReference>
<protein>
    <recommendedName>
        <fullName evidence="2">NAD(P)-binding domain-containing protein</fullName>
    </recommendedName>
</protein>
<reference evidence="4" key="1">
    <citation type="journal article" date="2019" name="Int. J. Syst. Evol. Microbiol.">
        <title>The Global Catalogue of Microorganisms (GCM) 10K type strain sequencing project: providing services to taxonomists for standard genome sequencing and annotation.</title>
        <authorList>
            <consortium name="The Broad Institute Genomics Platform"/>
            <consortium name="The Broad Institute Genome Sequencing Center for Infectious Disease"/>
            <person name="Wu L."/>
            <person name="Ma J."/>
        </authorList>
    </citation>
    <scope>NUCLEOTIDE SEQUENCE [LARGE SCALE GENOMIC DNA]</scope>
    <source>
        <strain evidence="4">JCM 17809</strain>
    </source>
</reference>
<evidence type="ECO:0000313" key="3">
    <source>
        <dbReference type="EMBL" id="GAA4411425.1"/>
    </source>
</evidence>
<dbReference type="Proteomes" id="UP001500945">
    <property type="component" value="Unassembled WGS sequence"/>
</dbReference>
<comment type="caution">
    <text evidence="3">The sequence shown here is derived from an EMBL/GenBank/DDBJ whole genome shotgun (WGS) entry which is preliminary data.</text>
</comment>
<dbReference type="SUPFAM" id="SSF51735">
    <property type="entry name" value="NAD(P)-binding Rossmann-fold domains"/>
    <property type="match status" value="1"/>
</dbReference>
<dbReference type="PANTHER" id="PTHR12126:SF11">
    <property type="entry name" value="NADH DEHYDROGENASE [UBIQUINONE] 1 ALPHA SUBCOMPLEX SUBUNIT 9, MITOCHONDRIAL"/>
    <property type="match status" value="1"/>
</dbReference>
<dbReference type="PANTHER" id="PTHR12126">
    <property type="entry name" value="NADH-UBIQUINONE OXIDOREDUCTASE 39 KDA SUBUNIT-RELATED"/>
    <property type="match status" value="1"/>
</dbReference>
<name>A0ABP8KN56_9MICO</name>
<evidence type="ECO:0000259" key="2">
    <source>
        <dbReference type="Pfam" id="PF13460"/>
    </source>
</evidence>
<proteinExistence type="predicted"/>
<evidence type="ECO:0000256" key="1">
    <source>
        <dbReference type="SAM" id="MobiDB-lite"/>
    </source>
</evidence>
<accession>A0ABP8KN56</accession>
<organism evidence="3 4">
    <name type="scientific">Fodinibacter luteus</name>
    <dbReference type="NCBI Taxonomy" id="552064"/>
    <lineage>
        <taxon>Bacteria</taxon>
        <taxon>Bacillati</taxon>
        <taxon>Actinomycetota</taxon>
        <taxon>Actinomycetes</taxon>
        <taxon>Micrococcales</taxon>
        <taxon>Intrasporangiaceae</taxon>
        <taxon>Fodinibacter (ex Wang et al. 2009)</taxon>
    </lineage>
</organism>
<dbReference type="RefSeq" id="WP_345207840.1">
    <property type="nucleotide sequence ID" value="NZ_BAABGM010000022.1"/>
</dbReference>
<dbReference type="Gene3D" id="3.40.50.720">
    <property type="entry name" value="NAD(P)-binding Rossmann-like Domain"/>
    <property type="match status" value="1"/>
</dbReference>
<dbReference type="Pfam" id="PF13460">
    <property type="entry name" value="NAD_binding_10"/>
    <property type="match status" value="1"/>
</dbReference>
<keyword evidence="4" id="KW-1185">Reference proteome</keyword>
<dbReference type="InterPro" id="IPR016040">
    <property type="entry name" value="NAD(P)-bd_dom"/>
</dbReference>
<feature type="domain" description="NAD(P)-binding" evidence="2">
    <location>
        <begin position="11"/>
        <end position="119"/>
    </location>
</feature>
<dbReference type="EMBL" id="BAABGM010000022">
    <property type="protein sequence ID" value="GAA4411425.1"/>
    <property type="molecule type" value="Genomic_DNA"/>
</dbReference>
<feature type="region of interest" description="Disordered" evidence="1">
    <location>
        <begin position="305"/>
        <end position="337"/>
    </location>
</feature>
<evidence type="ECO:0000313" key="4">
    <source>
        <dbReference type="Proteomes" id="UP001500945"/>
    </source>
</evidence>
<sequence length="337" mass="35980">MTGPRRALVTGVTGYIGSRLVPRLLDEGWRVRVLTRDASKVAERTWLDRVEVVEGDAASEGTLARALADVDVAYYFLHSMDGAGGFVERDRRLAETFGRCAHEAGVGRIVYLSGLHPHGEELSDHLASRVEVGEILMASGVPTAVLQAAVILGSGSASFEMLRHLTTRLPAMVTPKWLDNRIQPIAVRDVLHYLVGAADLPADVTRTFDIGGPEVLTYREMINRFAKLAGLRPRVIVSVPVLSPYLASQWVGLVTPVPTGVAKPLVGSLLHEVVCTEHDIDDLVGPPPGGLLGYDRAVSDAIAGDGVVPRPEPGTTDPARITAADPDWAGGARRSGS</sequence>
<dbReference type="InterPro" id="IPR051207">
    <property type="entry name" value="ComplexI_NDUFA9_subunit"/>
</dbReference>
<gene>
    <name evidence="3" type="ORF">GCM10023168_32270</name>
</gene>